<evidence type="ECO:0000256" key="5">
    <source>
        <dbReference type="ARBA" id="ARBA00022840"/>
    </source>
</evidence>
<evidence type="ECO:0000256" key="3">
    <source>
        <dbReference type="ARBA" id="ARBA00022801"/>
    </source>
</evidence>
<keyword evidence="16" id="KW-1185">Reference proteome</keyword>
<dbReference type="InterPro" id="IPR014017">
    <property type="entry name" value="DNA_helicase_UvrD-like_C"/>
</dbReference>
<evidence type="ECO:0000256" key="12">
    <source>
        <dbReference type="SAM" id="MobiDB-lite"/>
    </source>
</evidence>
<dbReference type="GO" id="GO:0033202">
    <property type="term" value="C:DNA helicase complex"/>
    <property type="evidence" value="ECO:0007669"/>
    <property type="project" value="TreeGrafter"/>
</dbReference>
<accession>A0A261ERZ6</accession>
<comment type="catalytic activity">
    <reaction evidence="8">
        <text>Couples ATP hydrolysis with the unwinding of duplex DNA by translocating in the 3'-5' direction.</text>
        <dbReference type="EC" id="5.6.2.4"/>
    </reaction>
</comment>
<dbReference type="Gene3D" id="3.40.50.300">
    <property type="entry name" value="P-loop containing nucleotide triphosphate hydrolases"/>
    <property type="match status" value="2"/>
</dbReference>
<dbReference type="Pfam" id="PF00580">
    <property type="entry name" value="UvrD-helicase"/>
    <property type="match status" value="1"/>
</dbReference>
<comment type="catalytic activity">
    <reaction evidence="10">
        <text>ATP + H2O = ADP + phosphate + H(+)</text>
        <dbReference type="Rhea" id="RHEA:13065"/>
        <dbReference type="ChEBI" id="CHEBI:15377"/>
        <dbReference type="ChEBI" id="CHEBI:15378"/>
        <dbReference type="ChEBI" id="CHEBI:30616"/>
        <dbReference type="ChEBI" id="CHEBI:43474"/>
        <dbReference type="ChEBI" id="CHEBI:456216"/>
        <dbReference type="EC" id="5.6.2.4"/>
    </reaction>
</comment>
<dbReference type="GO" id="GO:0005524">
    <property type="term" value="F:ATP binding"/>
    <property type="evidence" value="ECO:0007669"/>
    <property type="project" value="UniProtKB-UniRule"/>
</dbReference>
<dbReference type="GO" id="GO:0016887">
    <property type="term" value="F:ATP hydrolysis activity"/>
    <property type="evidence" value="ECO:0007669"/>
    <property type="project" value="RHEA"/>
</dbReference>
<dbReference type="SUPFAM" id="SSF52540">
    <property type="entry name" value="P-loop containing nucleoside triphosphate hydrolases"/>
    <property type="match status" value="1"/>
</dbReference>
<keyword evidence="4 11" id="KW-0347">Helicase</keyword>
<evidence type="ECO:0000259" key="13">
    <source>
        <dbReference type="PROSITE" id="PS51198"/>
    </source>
</evidence>
<evidence type="ECO:0000256" key="8">
    <source>
        <dbReference type="ARBA" id="ARBA00034617"/>
    </source>
</evidence>
<dbReference type="Gene3D" id="1.10.486.10">
    <property type="entry name" value="PCRA, domain 4"/>
    <property type="match status" value="1"/>
</dbReference>
<proteinExistence type="inferred from homology"/>
<name>A0A261ERZ6_9BIFI</name>
<protein>
    <recommendedName>
        <fullName evidence="9">DNA 3'-5' helicase</fullName>
        <ecNumber evidence="9">5.6.2.4</ecNumber>
    </recommendedName>
</protein>
<dbReference type="EMBL" id="MWWQ01000014">
    <property type="protein sequence ID" value="OZG49446.1"/>
    <property type="molecule type" value="Genomic_DNA"/>
</dbReference>
<feature type="binding site" evidence="11">
    <location>
        <begin position="74"/>
        <end position="81"/>
    </location>
    <ligand>
        <name>ATP</name>
        <dbReference type="ChEBI" id="CHEBI:30616"/>
    </ligand>
</feature>
<keyword evidence="5 11" id="KW-0067">ATP-binding</keyword>
<dbReference type="EC" id="5.6.2.4" evidence="9"/>
<reference evidence="15 16" key="1">
    <citation type="journal article" date="2017" name="BMC Genomics">
        <title>Comparative genomic and phylogenomic analyses of the Bifidobacteriaceae family.</title>
        <authorList>
            <person name="Lugli G.A."/>
            <person name="Milani C."/>
            <person name="Turroni F."/>
            <person name="Duranti S."/>
            <person name="Mancabelli L."/>
            <person name="Mangifesta M."/>
            <person name="Ferrario C."/>
            <person name="Modesto M."/>
            <person name="Mattarelli P."/>
            <person name="Jiri K."/>
            <person name="van Sinderen D."/>
            <person name="Ventura M."/>
        </authorList>
    </citation>
    <scope>NUCLEOTIDE SEQUENCE [LARGE SCALE GENOMIC DNA]</scope>
    <source>
        <strain evidence="15 16">DSM 24744</strain>
    </source>
</reference>
<keyword evidence="2 11" id="KW-0547">Nucleotide-binding</keyword>
<evidence type="ECO:0000256" key="1">
    <source>
        <dbReference type="ARBA" id="ARBA00009922"/>
    </source>
</evidence>
<sequence>MAMDGMDSAFSDDGFGDGGASGDHVPGDGMPSDGLPGDGLAGGPMGFAADSLEGLNEAQREAVTATEGYVRVVAGAGSGKTRALTRRFAYLVNVLGIMPGSILCATFTNKAAQEMRQRIRALTGDRDTGYVTTFHGLCVSILQEDGHALGYPKSFLVLDNSDIDQMLAGIYEERDLTMRQMTFGQARDMIEIRKCITDPTYYLDMLALPLEELKKSYDEARDPKDVIFRGYLYQERRCFAVDYNDLIFFVLYLFDRYPDIRLKWQKRLEYVMVDEFQDIDAPQFELMKQLSGYHHNLFVVGDPDQTIYSWRGADVKRILYFPQVFPGTRTIMMNRNYRSTPQIVAVANSLIAANKQRIDKRLEPTLPDGAPVTWNHAKDAVDEAQHIVDSITAAHERGVKYGDVAVLYRAHFMTRSLEEALHNSRVPYVVYSGIQFFDRAEVKDALAYLRLIALGDDLSFERVANRPKRNLGRKRMAFLHEWASKHGCTLLHALRQTVDSAQFKGTKARPFLSMVERMSREYARRPVSEALSAVLDASGYEDMLRTEGSQERLDDIAELKQSAYEWELDCGEETSISDYLSHVALLTNQDAMAAGDKVRLMTVHAAKGLEFPIVYLCGMNEGVFPSRKTRTIERMEEERRLAFVAVTRAERELHLSEAAGFSSTDGSVRYPSRFLLDIDPTLIEFENRPDERLLTQARARNEADSRWLSAATKRFSTGDRVSHPVFGQGTVTAIDDDAGAYIVAFDDMDTPRSISLRIKLTAA</sequence>
<dbReference type="InterPro" id="IPR013986">
    <property type="entry name" value="DExx_box_DNA_helicase_dom_sf"/>
</dbReference>
<feature type="domain" description="UvrD-like helicase C-terminal" evidence="14">
    <location>
        <begin position="341"/>
        <end position="608"/>
    </location>
</feature>
<dbReference type="CDD" id="cd18807">
    <property type="entry name" value="SF1_C_UvrD"/>
    <property type="match status" value="1"/>
</dbReference>
<evidence type="ECO:0000313" key="15">
    <source>
        <dbReference type="EMBL" id="OZG49446.1"/>
    </source>
</evidence>
<dbReference type="PROSITE" id="PS51217">
    <property type="entry name" value="UVRD_HELICASE_CTER"/>
    <property type="match status" value="1"/>
</dbReference>
<evidence type="ECO:0000313" key="16">
    <source>
        <dbReference type="Proteomes" id="UP000216454"/>
    </source>
</evidence>
<keyword evidence="3 11" id="KW-0378">Hydrolase</keyword>
<dbReference type="InterPro" id="IPR000212">
    <property type="entry name" value="DNA_helicase_UvrD/REP"/>
</dbReference>
<dbReference type="PANTHER" id="PTHR11070">
    <property type="entry name" value="UVRD / RECB / PCRA DNA HELICASE FAMILY MEMBER"/>
    <property type="match status" value="1"/>
</dbReference>
<evidence type="ECO:0000256" key="11">
    <source>
        <dbReference type="PROSITE-ProRule" id="PRU00560"/>
    </source>
</evidence>
<evidence type="ECO:0000256" key="9">
    <source>
        <dbReference type="ARBA" id="ARBA00034808"/>
    </source>
</evidence>
<dbReference type="PROSITE" id="PS51198">
    <property type="entry name" value="UVRD_HELICASE_ATP_BIND"/>
    <property type="match status" value="1"/>
</dbReference>
<evidence type="ECO:0000256" key="6">
    <source>
        <dbReference type="ARBA" id="ARBA00023125"/>
    </source>
</evidence>
<keyword evidence="6" id="KW-0238">DNA-binding</keyword>
<evidence type="ECO:0000256" key="4">
    <source>
        <dbReference type="ARBA" id="ARBA00022806"/>
    </source>
</evidence>
<evidence type="ECO:0000256" key="10">
    <source>
        <dbReference type="ARBA" id="ARBA00048988"/>
    </source>
</evidence>
<comment type="similarity">
    <text evidence="1">Belongs to the helicase family. UvrD subfamily.</text>
</comment>
<evidence type="ECO:0000259" key="14">
    <source>
        <dbReference type="PROSITE" id="PS51217"/>
    </source>
</evidence>
<keyword evidence="7" id="KW-0413">Isomerase</keyword>
<gene>
    <name evidence="15" type="ORF">PSSU_1270</name>
</gene>
<evidence type="ECO:0000256" key="2">
    <source>
        <dbReference type="ARBA" id="ARBA00022741"/>
    </source>
</evidence>
<dbReference type="InterPro" id="IPR014016">
    <property type="entry name" value="UvrD-like_ATP-bd"/>
</dbReference>
<dbReference type="Pfam" id="PF13361">
    <property type="entry name" value="UvrD_C"/>
    <property type="match status" value="1"/>
</dbReference>
<dbReference type="CDD" id="cd17932">
    <property type="entry name" value="DEXQc_UvrD"/>
    <property type="match status" value="1"/>
</dbReference>
<organism evidence="15 16">
    <name type="scientific">Pseudoscardovia suis</name>
    <dbReference type="NCBI Taxonomy" id="987063"/>
    <lineage>
        <taxon>Bacteria</taxon>
        <taxon>Bacillati</taxon>
        <taxon>Actinomycetota</taxon>
        <taxon>Actinomycetes</taxon>
        <taxon>Bifidobacteriales</taxon>
        <taxon>Bifidobacteriaceae</taxon>
        <taxon>Pseudoscardovia</taxon>
    </lineage>
</organism>
<feature type="region of interest" description="Disordered" evidence="12">
    <location>
        <begin position="1"/>
        <end position="40"/>
    </location>
</feature>
<dbReference type="RefSeq" id="WP_211278432.1">
    <property type="nucleotide sequence ID" value="NZ_MWWQ01000014.1"/>
</dbReference>
<dbReference type="GO" id="GO:0003677">
    <property type="term" value="F:DNA binding"/>
    <property type="evidence" value="ECO:0007669"/>
    <property type="project" value="UniProtKB-KW"/>
</dbReference>
<dbReference type="GO" id="GO:0043138">
    <property type="term" value="F:3'-5' DNA helicase activity"/>
    <property type="evidence" value="ECO:0007669"/>
    <property type="project" value="UniProtKB-EC"/>
</dbReference>
<feature type="compositionally biased region" description="Low complexity" evidence="12">
    <location>
        <begin position="1"/>
        <end position="13"/>
    </location>
</feature>
<dbReference type="InterPro" id="IPR027417">
    <property type="entry name" value="P-loop_NTPase"/>
</dbReference>
<evidence type="ECO:0000256" key="7">
    <source>
        <dbReference type="ARBA" id="ARBA00023235"/>
    </source>
</evidence>
<dbReference type="Gene3D" id="1.10.10.160">
    <property type="match status" value="1"/>
</dbReference>
<comment type="caution">
    <text evidence="15">The sequence shown here is derived from an EMBL/GenBank/DDBJ whole genome shotgun (WGS) entry which is preliminary data.</text>
</comment>
<dbReference type="PANTHER" id="PTHR11070:SF2">
    <property type="entry name" value="ATP-DEPENDENT DNA HELICASE SRS2"/>
    <property type="match status" value="1"/>
</dbReference>
<dbReference type="GO" id="GO:0005829">
    <property type="term" value="C:cytosol"/>
    <property type="evidence" value="ECO:0007669"/>
    <property type="project" value="TreeGrafter"/>
</dbReference>
<dbReference type="AlphaFoldDB" id="A0A261ERZ6"/>
<dbReference type="GO" id="GO:0000725">
    <property type="term" value="P:recombinational repair"/>
    <property type="evidence" value="ECO:0007669"/>
    <property type="project" value="TreeGrafter"/>
</dbReference>
<dbReference type="Proteomes" id="UP000216454">
    <property type="component" value="Unassembled WGS sequence"/>
</dbReference>
<feature type="domain" description="UvrD-like helicase ATP-binding" evidence="13">
    <location>
        <begin position="53"/>
        <end position="340"/>
    </location>
</feature>